<dbReference type="InterPro" id="IPR011059">
    <property type="entry name" value="Metal-dep_hydrolase_composite"/>
</dbReference>
<evidence type="ECO:0000313" key="2">
    <source>
        <dbReference type="Proteomes" id="UP000183015"/>
    </source>
</evidence>
<dbReference type="RefSeq" id="WP_042455746.1">
    <property type="nucleotide sequence ID" value="NZ_BBPN01000038.1"/>
</dbReference>
<dbReference type="EMBL" id="FOAZ01000005">
    <property type="protein sequence ID" value="SEL01957.1"/>
    <property type="molecule type" value="Genomic_DNA"/>
</dbReference>
<evidence type="ECO:0008006" key="3">
    <source>
        <dbReference type="Google" id="ProtNLM"/>
    </source>
</evidence>
<reference evidence="2" key="1">
    <citation type="submission" date="2016-10" db="EMBL/GenBank/DDBJ databases">
        <authorList>
            <person name="Varghese N."/>
        </authorList>
    </citation>
    <scope>NUCLEOTIDE SEQUENCE [LARGE SCALE GENOMIC DNA]</scope>
    <source>
        <strain evidence="2">DSM 45096 / BCRC 16803 / CGMCC 4.1857 / CIP 109030 / JCM 12277 / KCTC 19219 / NBRC 100920 / 33214</strain>
    </source>
</reference>
<dbReference type="GO" id="GO:0016810">
    <property type="term" value="F:hydrolase activity, acting on carbon-nitrogen (but not peptide) bonds"/>
    <property type="evidence" value="ECO:0007669"/>
    <property type="project" value="InterPro"/>
</dbReference>
<organism evidence="1 2">
    <name type="scientific">Streptacidiphilus jiangxiensis</name>
    <dbReference type="NCBI Taxonomy" id="235985"/>
    <lineage>
        <taxon>Bacteria</taxon>
        <taxon>Bacillati</taxon>
        <taxon>Actinomycetota</taxon>
        <taxon>Actinomycetes</taxon>
        <taxon>Kitasatosporales</taxon>
        <taxon>Streptomycetaceae</taxon>
        <taxon>Streptacidiphilus</taxon>
    </lineage>
</organism>
<keyword evidence="2" id="KW-1185">Reference proteome</keyword>
<proteinExistence type="predicted"/>
<name>A0A1H7LUF5_STRJI</name>
<protein>
    <recommendedName>
        <fullName evidence="3">Amidohydrolase family protein</fullName>
    </recommendedName>
</protein>
<gene>
    <name evidence="1" type="ORF">SAMN05414137_10525</name>
</gene>
<dbReference type="STRING" id="235985.SAMN05414137_10525"/>
<dbReference type="Proteomes" id="UP000183015">
    <property type="component" value="Unassembled WGS sequence"/>
</dbReference>
<dbReference type="OrthoDB" id="3400812at2"/>
<dbReference type="AlphaFoldDB" id="A0A1H7LUF5"/>
<accession>A0A1H7LUF5</accession>
<dbReference type="SUPFAM" id="SSF51338">
    <property type="entry name" value="Composite domain of metallo-dependent hydrolases"/>
    <property type="match status" value="1"/>
</dbReference>
<sequence length="135" mass="13940">MLTIHTGTNHDAVAVEGDRIAAVAAVDVLRADYPGARVREWPGELRTGTGWETALPEAPSPRERVHCLLLRGVTAVAPGPLGDDPGLAPAAARVGLPVGTPTPLTAGARADFAVFAPDGSCLATVLAGRLVHRRK</sequence>
<dbReference type="eggNOG" id="COG0402">
    <property type="taxonomic scope" value="Bacteria"/>
</dbReference>
<evidence type="ECO:0000313" key="1">
    <source>
        <dbReference type="EMBL" id="SEL01957.1"/>
    </source>
</evidence>